<dbReference type="InterPro" id="IPR010385">
    <property type="entry name" value="DUF982"/>
</dbReference>
<accession>A0A4R2CK53</accession>
<evidence type="ECO:0000313" key="2">
    <source>
        <dbReference type="Proteomes" id="UP000295351"/>
    </source>
</evidence>
<evidence type="ECO:0000313" key="1">
    <source>
        <dbReference type="EMBL" id="TCN41447.1"/>
    </source>
</evidence>
<dbReference type="Pfam" id="PF06169">
    <property type="entry name" value="DUF982"/>
    <property type="match status" value="1"/>
</dbReference>
<comment type="caution">
    <text evidence="1">The sequence shown here is derived from an EMBL/GenBank/DDBJ whole genome shotgun (WGS) entry which is preliminary data.</text>
</comment>
<proteinExistence type="predicted"/>
<dbReference type="Proteomes" id="UP000295351">
    <property type="component" value="Unassembled WGS sequence"/>
</dbReference>
<sequence>MDRGYWDNPVTIETLTLGRYRTVSSTAEAARVLLEEWPVDEGEAFVAAKTLCLAVMEGNADPEEARKAFLIAADETDVFVRP</sequence>
<gene>
    <name evidence="1" type="ORF">EV665_11332</name>
</gene>
<dbReference type="Gene3D" id="6.10.250.730">
    <property type="match status" value="1"/>
</dbReference>
<dbReference type="RefSeq" id="WP_133035342.1">
    <property type="nucleotide sequence ID" value="NZ_BAABEI010000012.1"/>
</dbReference>
<dbReference type="AlphaFoldDB" id="A0A4R2CK53"/>
<keyword evidence="2" id="KW-1185">Reference proteome</keyword>
<reference evidence="1 2" key="1">
    <citation type="submission" date="2019-03" db="EMBL/GenBank/DDBJ databases">
        <title>Genomic Encyclopedia of Type Strains, Phase IV (KMG-IV): sequencing the most valuable type-strain genomes for metagenomic binning, comparative biology and taxonomic classification.</title>
        <authorList>
            <person name="Goeker M."/>
        </authorList>
    </citation>
    <scope>NUCLEOTIDE SEQUENCE [LARGE SCALE GENOMIC DNA]</scope>
    <source>
        <strain evidence="1 2">DSM 18401</strain>
    </source>
</reference>
<organism evidence="1 2">
    <name type="scientific">Shinella granuli</name>
    <dbReference type="NCBI Taxonomy" id="323621"/>
    <lineage>
        <taxon>Bacteria</taxon>
        <taxon>Pseudomonadati</taxon>
        <taxon>Pseudomonadota</taxon>
        <taxon>Alphaproteobacteria</taxon>
        <taxon>Hyphomicrobiales</taxon>
        <taxon>Rhizobiaceae</taxon>
        <taxon>Shinella</taxon>
    </lineage>
</organism>
<dbReference type="EMBL" id="SLVX01000013">
    <property type="protein sequence ID" value="TCN41447.1"/>
    <property type="molecule type" value="Genomic_DNA"/>
</dbReference>
<protein>
    <submittedName>
        <fullName evidence="1">Uncharacterized protein DUF982</fullName>
    </submittedName>
</protein>
<name>A0A4R2CK53_SHIGR</name>